<sequence>MSRTKGCLNSMKTDTVRIVNLLKTAVPDGLTSENIRAELKISTKQFHLALYMLRNAPIGYDREIDNKYYWVGR</sequence>
<dbReference type="EMBL" id="CP048020">
    <property type="protein sequence ID" value="QHX42870.1"/>
    <property type="molecule type" value="Genomic_DNA"/>
</dbReference>
<reference evidence="1 2" key="1">
    <citation type="submission" date="2020-01" db="EMBL/GenBank/DDBJ databases">
        <title>Complete genome sequence of a human oral phylogroup 1 Treponema sp. strain ATCC 700766, originally isolated from periodontitis dental plaque.</title>
        <authorList>
            <person name="Chan Y."/>
            <person name="Huo Y.-B."/>
            <person name="Yu X.-L."/>
            <person name="Zeng H."/>
            <person name="Leung W.-K."/>
            <person name="Watt R.M."/>
        </authorList>
    </citation>
    <scope>NUCLEOTIDE SEQUENCE [LARGE SCALE GENOMIC DNA]</scope>
    <source>
        <strain evidence="1 2">OMZ 804</strain>
    </source>
</reference>
<proteinExistence type="predicted"/>
<accession>A0A6P1Y0U4</accession>
<dbReference type="KEGG" id="trz:GWP43_04745"/>
<evidence type="ECO:0000313" key="1">
    <source>
        <dbReference type="EMBL" id="QHX42870.1"/>
    </source>
</evidence>
<dbReference type="Proteomes" id="UP000464374">
    <property type="component" value="Chromosome"/>
</dbReference>
<protein>
    <submittedName>
        <fullName evidence="1">Uncharacterized protein</fullName>
    </submittedName>
</protein>
<name>A0A6P1Y0U4_9SPIR</name>
<organism evidence="1 2">
    <name type="scientific">Treponema vincentii</name>
    <dbReference type="NCBI Taxonomy" id="69710"/>
    <lineage>
        <taxon>Bacteria</taxon>
        <taxon>Pseudomonadati</taxon>
        <taxon>Spirochaetota</taxon>
        <taxon>Spirochaetia</taxon>
        <taxon>Spirochaetales</taxon>
        <taxon>Treponemataceae</taxon>
        <taxon>Treponema</taxon>
    </lineage>
</organism>
<dbReference type="RefSeq" id="WP_162663105.1">
    <property type="nucleotide sequence ID" value="NZ_CP048020.1"/>
</dbReference>
<gene>
    <name evidence="1" type="ORF">GWP43_04745</name>
</gene>
<evidence type="ECO:0000313" key="2">
    <source>
        <dbReference type="Proteomes" id="UP000464374"/>
    </source>
</evidence>
<dbReference type="AlphaFoldDB" id="A0A6P1Y0U4"/>